<evidence type="ECO:0000256" key="7">
    <source>
        <dbReference type="ARBA" id="ARBA00023098"/>
    </source>
</evidence>
<dbReference type="Pfam" id="PF00348">
    <property type="entry name" value="polyprenyl_synt"/>
    <property type="match status" value="1"/>
</dbReference>
<reference evidence="21" key="2">
    <citation type="submission" date="2020-01" db="EMBL/GenBank/DDBJ databases">
        <authorList>
            <person name="Korhonen P.K.K."/>
            <person name="Guangxu M.G."/>
            <person name="Wang T.W."/>
            <person name="Stroehlein A.J.S."/>
            <person name="Young N.D."/>
            <person name="Ang C.-S.A."/>
            <person name="Fernando D.W.F."/>
            <person name="Lu H.L."/>
            <person name="Taylor S.T."/>
            <person name="Ehtesham M.E.M."/>
            <person name="Najaraj S.H.N."/>
            <person name="Harsha G.H.G."/>
            <person name="Madugundu A.M."/>
            <person name="Renuse S.R."/>
            <person name="Holt D.H."/>
            <person name="Pandey A.P."/>
            <person name="Papenfuss A.P."/>
            <person name="Gasser R.B.G."/>
            <person name="Fischer K.F."/>
        </authorList>
    </citation>
    <scope>NUCLEOTIDE SEQUENCE</scope>
    <source>
        <strain evidence="21">SSS_KF_BRIS2020</strain>
    </source>
</reference>
<dbReference type="CDD" id="cd00685">
    <property type="entry name" value="Trans_IPPS_HT"/>
    <property type="match status" value="1"/>
</dbReference>
<dbReference type="GO" id="GO:0032478">
    <property type="term" value="C:heterotetrameric polyprenyl diphosphate synthase complex"/>
    <property type="evidence" value="ECO:0007669"/>
    <property type="project" value="UniProtKB-ARBA"/>
</dbReference>
<keyword evidence="9" id="KW-0414">Isoprene biosynthesis</keyword>
<reference evidence="23" key="1">
    <citation type="journal article" date="2020" name="PLoS Negl. Trop. Dis.">
        <title>High-quality nuclear genome for Sarcoptes scabiei-A critical resource for a neglected parasite.</title>
        <authorList>
            <person name="Korhonen P.K."/>
            <person name="Gasser R.B."/>
            <person name="Ma G."/>
            <person name="Wang T."/>
            <person name="Stroehlein A.J."/>
            <person name="Young N.D."/>
            <person name="Ang C.S."/>
            <person name="Fernando D.D."/>
            <person name="Lu H.C."/>
            <person name="Taylor S."/>
            <person name="Reynolds S.L."/>
            <person name="Mofiz E."/>
            <person name="Najaraj S.H."/>
            <person name="Gowda H."/>
            <person name="Madugundu A."/>
            <person name="Renuse S."/>
            <person name="Holt D."/>
            <person name="Pandey A."/>
            <person name="Papenfuss A.T."/>
            <person name="Fischer K."/>
        </authorList>
    </citation>
    <scope>NUCLEOTIDE SEQUENCE [LARGE SCALE GENOMIC DNA]</scope>
</reference>
<dbReference type="PROSITE" id="PS00723">
    <property type="entry name" value="POLYPRENYL_SYNTHASE_1"/>
    <property type="match status" value="1"/>
</dbReference>
<dbReference type="GO" id="GO:0006744">
    <property type="term" value="P:ubiquinone biosynthetic process"/>
    <property type="evidence" value="ECO:0007669"/>
    <property type="project" value="TreeGrafter"/>
</dbReference>
<evidence type="ECO:0000256" key="8">
    <source>
        <dbReference type="ARBA" id="ARBA00023128"/>
    </source>
</evidence>
<dbReference type="PROSITE" id="PS00444">
    <property type="entry name" value="POLYPRENYL_SYNTHASE_2"/>
    <property type="match status" value="1"/>
</dbReference>
<dbReference type="InterPro" id="IPR008949">
    <property type="entry name" value="Isoprenoid_synthase_dom_sf"/>
</dbReference>
<dbReference type="InterPro" id="IPR000092">
    <property type="entry name" value="Polyprenyl_synt"/>
</dbReference>
<evidence type="ECO:0000256" key="18">
    <source>
        <dbReference type="ARBA" id="ARBA00083689"/>
    </source>
</evidence>
<evidence type="ECO:0000256" key="14">
    <source>
        <dbReference type="ARBA" id="ARBA00066510"/>
    </source>
</evidence>
<dbReference type="SUPFAM" id="SSF48576">
    <property type="entry name" value="Terpenoid synthases"/>
    <property type="match status" value="1"/>
</dbReference>
<dbReference type="AlphaFoldDB" id="A0A834R762"/>
<dbReference type="GO" id="GO:0008299">
    <property type="term" value="P:isoprenoid biosynthetic process"/>
    <property type="evidence" value="ECO:0007669"/>
    <property type="project" value="UniProtKB-KW"/>
</dbReference>
<dbReference type="PANTHER" id="PTHR12001:SF69">
    <property type="entry name" value="ALL TRANS-POLYPRENYL-DIPHOSPHATE SYNTHASE PDSS1"/>
    <property type="match status" value="1"/>
</dbReference>
<protein>
    <recommendedName>
        <fullName evidence="15">All trans-polyprenyl-diphosphate synthase PDSS1</fullName>
        <ecNumber evidence="14">2.5.1.91</ecNumber>
    </recommendedName>
    <alternativeName>
        <fullName evidence="18">All-trans-decaprenyl-diphosphate synthase subunit 1</fullName>
    </alternativeName>
    <alternativeName>
        <fullName evidence="16">Decaprenyl-diphosphate synthase subunit 1</fullName>
    </alternativeName>
    <alternativeName>
        <fullName evidence="17">Solanesyl-diphosphate synthase subunit 1</fullName>
    </alternativeName>
    <alternativeName>
        <fullName evidence="19">Trans-prenyltransferase 1</fullName>
    </alternativeName>
</protein>
<evidence type="ECO:0000256" key="15">
    <source>
        <dbReference type="ARBA" id="ARBA00073240"/>
    </source>
</evidence>
<evidence type="ECO:0000256" key="20">
    <source>
        <dbReference type="RuleBase" id="RU004466"/>
    </source>
</evidence>
<evidence type="ECO:0000256" key="9">
    <source>
        <dbReference type="ARBA" id="ARBA00023229"/>
    </source>
</evidence>
<dbReference type="Proteomes" id="UP000070412">
    <property type="component" value="Unassembled WGS sequence"/>
</dbReference>
<sequence>MNPIRMLRNLSTIKQDQSLLLRFFSQISHNSSETVATTVKISDGSTNKNNHDCFGSSKILVSRKYMSKAPNTYLNVLCNKFPSVQNYEDRRNITLCHIREQLLESQPANYTPINKIINPFKLVEDDLTNLFAEIRQELKTSLPQLEEISTYYFTGEGKTIRPLIIILMAKAMNYHLYGSSNLLDSQKRVALVIEMIHTASLIHDDVIDSADTRRGKPSVNVIWGDKKSIFAGDYVISKGSQMLTKLNDPILVSIVSEAIIDLVLGEFMQMGSKKEEKMRFKHYLQKTYKKTASLISNTCKAVTYLATSNQKLQQAAFQYGKSVGIAFQLVDDLLDFVSSQAELGKPAANDLKLGLATAPVLFASEKFPEINDMIARRFCEPGDVEYAFDAVLKSDGIRHTRILAQQHIDEAINVISSIADSPERQALLNLCEIILNRKK</sequence>
<dbReference type="GO" id="GO:0097269">
    <property type="term" value="F:all-trans-decaprenyl-diphosphate synthase activity"/>
    <property type="evidence" value="ECO:0007669"/>
    <property type="project" value="UniProtKB-EC"/>
</dbReference>
<comment type="catalytic activity">
    <reaction evidence="11">
        <text>7 isopentenyl diphosphate + (2E,6E)-farnesyl diphosphate = all-trans-decaprenyl diphosphate + 7 diphosphate</text>
        <dbReference type="Rhea" id="RHEA:27802"/>
        <dbReference type="ChEBI" id="CHEBI:33019"/>
        <dbReference type="ChEBI" id="CHEBI:60721"/>
        <dbReference type="ChEBI" id="CHEBI:128769"/>
        <dbReference type="ChEBI" id="CHEBI:175763"/>
        <dbReference type="EC" id="2.5.1.91"/>
    </reaction>
    <physiologicalReaction direction="left-to-right" evidence="11">
        <dbReference type="Rhea" id="RHEA:27803"/>
    </physiologicalReaction>
</comment>
<reference evidence="22" key="3">
    <citation type="submission" date="2022-06" db="UniProtKB">
        <authorList>
            <consortium name="EnsemblMetazoa"/>
        </authorList>
    </citation>
    <scope>IDENTIFICATION</scope>
</reference>
<comment type="subunit">
    <text evidence="13">Heterotetramer composed of 2 PDSS1/DPS1 and 2 PDSS2/DLP1 subunits.</text>
</comment>
<dbReference type="GO" id="GO:0046872">
    <property type="term" value="F:metal ion binding"/>
    <property type="evidence" value="ECO:0007669"/>
    <property type="project" value="UniProtKB-KW"/>
</dbReference>
<keyword evidence="6" id="KW-0460">Magnesium</keyword>
<keyword evidence="23" id="KW-1185">Reference proteome</keyword>
<dbReference type="PANTHER" id="PTHR12001">
    <property type="entry name" value="GERANYLGERANYL PYROPHOSPHATE SYNTHASE"/>
    <property type="match status" value="1"/>
</dbReference>
<evidence type="ECO:0000256" key="11">
    <source>
        <dbReference type="ARBA" id="ARBA00051100"/>
    </source>
</evidence>
<comment type="similarity">
    <text evidence="3 20">Belongs to the FPP/GGPP synthase family.</text>
</comment>
<dbReference type="EC" id="2.5.1.91" evidence="14"/>
<dbReference type="FunFam" id="1.10.600.10:FF:000011">
    <property type="entry name" value="Decaprenyl diphosphate synthase subunit 1"/>
    <property type="match status" value="1"/>
</dbReference>
<dbReference type="EMBL" id="WVUK01000059">
    <property type="protein sequence ID" value="KAF7491567.1"/>
    <property type="molecule type" value="Genomic_DNA"/>
</dbReference>
<dbReference type="OrthoDB" id="9927103at2759"/>
<evidence type="ECO:0000256" key="10">
    <source>
        <dbReference type="ARBA" id="ARBA00050825"/>
    </source>
</evidence>
<evidence type="ECO:0000256" key="4">
    <source>
        <dbReference type="ARBA" id="ARBA00022679"/>
    </source>
</evidence>
<evidence type="ECO:0000313" key="23">
    <source>
        <dbReference type="Proteomes" id="UP000070412"/>
    </source>
</evidence>
<dbReference type="GO" id="GO:0042811">
    <property type="term" value="P:pheromone biosynthetic process"/>
    <property type="evidence" value="ECO:0007669"/>
    <property type="project" value="UniProtKB-ARBA"/>
</dbReference>
<gene>
    <name evidence="21" type="ORF">SSS_1865</name>
</gene>
<evidence type="ECO:0000256" key="13">
    <source>
        <dbReference type="ARBA" id="ARBA00064334"/>
    </source>
</evidence>
<evidence type="ECO:0000256" key="3">
    <source>
        <dbReference type="ARBA" id="ARBA00006706"/>
    </source>
</evidence>
<dbReference type="SFLD" id="SFLDS00005">
    <property type="entry name" value="Isoprenoid_Synthase_Type_I"/>
    <property type="match status" value="1"/>
</dbReference>
<keyword evidence="4 20" id="KW-0808">Transferase</keyword>
<dbReference type="InterPro" id="IPR033749">
    <property type="entry name" value="Polyprenyl_synt_CS"/>
</dbReference>
<comment type="subcellular location">
    <subcellularLocation>
        <location evidence="2">Mitochondrion</location>
    </subcellularLocation>
</comment>
<evidence type="ECO:0000313" key="21">
    <source>
        <dbReference type="EMBL" id="KAF7491567.1"/>
    </source>
</evidence>
<organism evidence="21">
    <name type="scientific">Sarcoptes scabiei</name>
    <name type="common">Itch mite</name>
    <name type="synonym">Acarus scabiei</name>
    <dbReference type="NCBI Taxonomy" id="52283"/>
    <lineage>
        <taxon>Eukaryota</taxon>
        <taxon>Metazoa</taxon>
        <taxon>Ecdysozoa</taxon>
        <taxon>Arthropoda</taxon>
        <taxon>Chelicerata</taxon>
        <taxon>Arachnida</taxon>
        <taxon>Acari</taxon>
        <taxon>Acariformes</taxon>
        <taxon>Sarcoptiformes</taxon>
        <taxon>Astigmata</taxon>
        <taxon>Psoroptidia</taxon>
        <taxon>Sarcoptoidea</taxon>
        <taxon>Sarcoptidae</taxon>
        <taxon>Sarcoptinae</taxon>
        <taxon>Sarcoptes</taxon>
    </lineage>
</organism>
<comment type="catalytic activity">
    <reaction evidence="10">
        <text>6 isopentenyl diphosphate + (2E,6E)-farnesyl diphosphate = all-trans-nonaprenyl diphosphate + 6 diphosphate</text>
        <dbReference type="Rhea" id="RHEA:55364"/>
        <dbReference type="ChEBI" id="CHEBI:33019"/>
        <dbReference type="ChEBI" id="CHEBI:58391"/>
        <dbReference type="ChEBI" id="CHEBI:128769"/>
        <dbReference type="ChEBI" id="CHEBI:175763"/>
    </reaction>
    <physiologicalReaction direction="left-to-right" evidence="10">
        <dbReference type="Rhea" id="RHEA:55365"/>
    </physiologicalReaction>
</comment>
<proteinExistence type="inferred from homology"/>
<keyword evidence="7" id="KW-0443">Lipid metabolism</keyword>
<name>A0A834R762_SARSC</name>
<accession>A0A834R762</accession>
<evidence type="ECO:0000256" key="17">
    <source>
        <dbReference type="ARBA" id="ARBA00083184"/>
    </source>
</evidence>
<evidence type="ECO:0000256" key="16">
    <source>
        <dbReference type="ARBA" id="ARBA00080324"/>
    </source>
</evidence>
<comment type="function">
    <text evidence="12">Heterotetrameric enzyme that catalyzes the condensation of farnesyl diphosphate (FPP), which acts as a primer, and isopentenyl diphosphate (IPP) to produce prenyl diphosphates of varying chain lengths and participates in the determination of the side chain of ubiquinone. Supplies nona and decaprenyl diphosphate, the precursors for the side chain of the isoprenoid quinones ubiquinone-9 (Q9)and ubiquinone-10 (Q10) respectively. The enzyme adds isopentenyl diphosphate molecules sequentially to farnesyl diphosphate with trans stereochemistry.</text>
</comment>
<evidence type="ECO:0000256" key="6">
    <source>
        <dbReference type="ARBA" id="ARBA00022842"/>
    </source>
</evidence>
<evidence type="ECO:0000256" key="1">
    <source>
        <dbReference type="ARBA" id="ARBA00001946"/>
    </source>
</evidence>
<evidence type="ECO:0000313" key="22">
    <source>
        <dbReference type="EnsemblMetazoa" id="KAF7491567.1"/>
    </source>
</evidence>
<dbReference type="Gene3D" id="1.10.600.10">
    <property type="entry name" value="Farnesyl Diphosphate Synthase"/>
    <property type="match status" value="1"/>
</dbReference>
<keyword evidence="5" id="KW-0479">Metal-binding</keyword>
<evidence type="ECO:0000256" key="12">
    <source>
        <dbReference type="ARBA" id="ARBA00057934"/>
    </source>
</evidence>
<comment type="cofactor">
    <cofactor evidence="1">
        <name>Mg(2+)</name>
        <dbReference type="ChEBI" id="CHEBI:18420"/>
    </cofactor>
</comment>
<keyword evidence="8" id="KW-0496">Mitochondrion</keyword>
<evidence type="ECO:0000256" key="19">
    <source>
        <dbReference type="ARBA" id="ARBA00084036"/>
    </source>
</evidence>
<dbReference type="EnsemblMetazoa" id="SSS_1865s_mrna">
    <property type="protein sequence ID" value="KAF7491567.1"/>
    <property type="gene ID" value="SSS_1865"/>
</dbReference>
<evidence type="ECO:0000256" key="5">
    <source>
        <dbReference type="ARBA" id="ARBA00022723"/>
    </source>
</evidence>
<evidence type="ECO:0000256" key="2">
    <source>
        <dbReference type="ARBA" id="ARBA00004173"/>
    </source>
</evidence>
<dbReference type="OMA" id="GKQMRPM"/>